<dbReference type="GO" id="GO:0005886">
    <property type="term" value="C:plasma membrane"/>
    <property type="evidence" value="ECO:0007669"/>
    <property type="project" value="UniProtKB-SubCell"/>
</dbReference>
<evidence type="ECO:0000256" key="7">
    <source>
        <dbReference type="ARBA" id="ARBA00023136"/>
    </source>
</evidence>
<gene>
    <name evidence="9" type="ORF">SAMN05660649_02309</name>
</gene>
<keyword evidence="4" id="KW-1003">Cell membrane</keyword>
<protein>
    <submittedName>
        <fullName evidence="9">Oligopeptide transport system ATP-binding protein</fullName>
    </submittedName>
</protein>
<keyword evidence="6 9" id="KW-0067">ATP-binding</keyword>
<dbReference type="PANTHER" id="PTHR43297">
    <property type="entry name" value="OLIGOPEPTIDE TRANSPORT ATP-BINDING PROTEIN APPD"/>
    <property type="match status" value="1"/>
</dbReference>
<dbReference type="InterPro" id="IPR017871">
    <property type="entry name" value="ABC_transporter-like_CS"/>
</dbReference>
<evidence type="ECO:0000313" key="10">
    <source>
        <dbReference type="Proteomes" id="UP000199337"/>
    </source>
</evidence>
<dbReference type="CDD" id="cd03257">
    <property type="entry name" value="ABC_NikE_OppD_transporters"/>
    <property type="match status" value="1"/>
</dbReference>
<keyword evidence="5" id="KW-0547">Nucleotide-binding</keyword>
<dbReference type="InterPro" id="IPR003593">
    <property type="entry name" value="AAA+_ATPase"/>
</dbReference>
<evidence type="ECO:0000256" key="3">
    <source>
        <dbReference type="ARBA" id="ARBA00022448"/>
    </source>
</evidence>
<dbReference type="Gene3D" id="3.40.50.300">
    <property type="entry name" value="P-loop containing nucleotide triphosphate hydrolases"/>
    <property type="match status" value="1"/>
</dbReference>
<organism evidence="9 10">
    <name type="scientific">Desulfotruncus arcticus DSM 17038</name>
    <dbReference type="NCBI Taxonomy" id="1121424"/>
    <lineage>
        <taxon>Bacteria</taxon>
        <taxon>Bacillati</taxon>
        <taxon>Bacillota</taxon>
        <taxon>Clostridia</taxon>
        <taxon>Eubacteriales</taxon>
        <taxon>Desulfallaceae</taxon>
        <taxon>Desulfotruncus</taxon>
    </lineage>
</organism>
<dbReference type="OrthoDB" id="9779287at2"/>
<evidence type="ECO:0000313" key="9">
    <source>
        <dbReference type="EMBL" id="SFG65406.1"/>
    </source>
</evidence>
<evidence type="ECO:0000256" key="5">
    <source>
        <dbReference type="ARBA" id="ARBA00022741"/>
    </source>
</evidence>
<dbReference type="GO" id="GO:0015833">
    <property type="term" value="P:peptide transport"/>
    <property type="evidence" value="ECO:0007669"/>
    <property type="project" value="InterPro"/>
</dbReference>
<dbReference type="SUPFAM" id="SSF52540">
    <property type="entry name" value="P-loop containing nucleoside triphosphate hydrolases"/>
    <property type="match status" value="1"/>
</dbReference>
<keyword evidence="7" id="KW-0472">Membrane</keyword>
<dbReference type="Proteomes" id="UP000199337">
    <property type="component" value="Unassembled WGS sequence"/>
</dbReference>
<dbReference type="GO" id="GO:0016887">
    <property type="term" value="F:ATP hydrolysis activity"/>
    <property type="evidence" value="ECO:0007669"/>
    <property type="project" value="InterPro"/>
</dbReference>
<dbReference type="SMART" id="SM00382">
    <property type="entry name" value="AAA"/>
    <property type="match status" value="1"/>
</dbReference>
<dbReference type="InterPro" id="IPR003439">
    <property type="entry name" value="ABC_transporter-like_ATP-bd"/>
</dbReference>
<dbReference type="AlphaFoldDB" id="A0A1I2TSG7"/>
<evidence type="ECO:0000256" key="4">
    <source>
        <dbReference type="ARBA" id="ARBA00022475"/>
    </source>
</evidence>
<name>A0A1I2TSG7_9FIRM</name>
<proteinExistence type="inferred from homology"/>
<dbReference type="PROSITE" id="PS50893">
    <property type="entry name" value="ABC_TRANSPORTER_2"/>
    <property type="match status" value="1"/>
</dbReference>
<dbReference type="RefSeq" id="WP_092471512.1">
    <property type="nucleotide sequence ID" value="NZ_FOOX01000007.1"/>
</dbReference>
<dbReference type="FunFam" id="3.40.50.300:FF:000016">
    <property type="entry name" value="Oligopeptide ABC transporter ATP-binding component"/>
    <property type="match status" value="1"/>
</dbReference>
<dbReference type="PROSITE" id="PS00211">
    <property type="entry name" value="ABC_TRANSPORTER_1"/>
    <property type="match status" value="1"/>
</dbReference>
<evidence type="ECO:0000259" key="8">
    <source>
        <dbReference type="PROSITE" id="PS50893"/>
    </source>
</evidence>
<dbReference type="NCBIfam" id="TIGR01727">
    <property type="entry name" value="oligo_HPY"/>
    <property type="match status" value="1"/>
</dbReference>
<comment type="similarity">
    <text evidence="2">Belongs to the ABC transporter superfamily.</text>
</comment>
<dbReference type="InterPro" id="IPR013563">
    <property type="entry name" value="Oligopep_ABC_C"/>
</dbReference>
<reference evidence="10" key="1">
    <citation type="submission" date="2016-10" db="EMBL/GenBank/DDBJ databases">
        <authorList>
            <person name="Varghese N."/>
            <person name="Submissions S."/>
        </authorList>
    </citation>
    <scope>NUCLEOTIDE SEQUENCE [LARGE SCALE GENOMIC DNA]</scope>
    <source>
        <strain evidence="10">DSM 17038</strain>
    </source>
</reference>
<dbReference type="GO" id="GO:0005524">
    <property type="term" value="F:ATP binding"/>
    <property type="evidence" value="ECO:0007669"/>
    <property type="project" value="UniProtKB-KW"/>
</dbReference>
<evidence type="ECO:0000256" key="6">
    <source>
        <dbReference type="ARBA" id="ARBA00022840"/>
    </source>
</evidence>
<keyword evidence="3" id="KW-0813">Transport</keyword>
<dbReference type="InterPro" id="IPR050388">
    <property type="entry name" value="ABC_Ni/Peptide_Import"/>
</dbReference>
<evidence type="ECO:0000256" key="1">
    <source>
        <dbReference type="ARBA" id="ARBA00004202"/>
    </source>
</evidence>
<keyword evidence="10" id="KW-1185">Reference proteome</keyword>
<dbReference type="EMBL" id="FOOX01000007">
    <property type="protein sequence ID" value="SFG65406.1"/>
    <property type="molecule type" value="Genomic_DNA"/>
</dbReference>
<dbReference type="Pfam" id="PF08352">
    <property type="entry name" value="oligo_HPY"/>
    <property type="match status" value="1"/>
</dbReference>
<sequence length="323" mass="35277">MSPQLLEVNNLKTHFFTRAGVVKAVNGVSFSLDARETLGIVGESGSGKTITAMSIMRLVPSPPGKIVEGKILYKGSDIVSMRESAMREIRGDQISMIFQDPMTSLNPVLTIGYQIAEVLIMHRKINKKEALARAVEMLKQVGIPEPEKRAACYPHQLSGGMRQRAMIAMALACNPSLLIADEPTTALDVTIQAQILNLMQKLQDSTGTAIIMITHDLGVVAELCQKVLVMYAGEPVEQGDVETIFNTPCHPYTRGLLSSLPELETDDKIRLTPIDGVPPDLKNLPPGCSFASRCREVRDICRQTGPTPMEIKPGHTVACHCYN</sequence>
<evidence type="ECO:0000256" key="2">
    <source>
        <dbReference type="ARBA" id="ARBA00005417"/>
    </source>
</evidence>
<dbReference type="PANTHER" id="PTHR43297:SF2">
    <property type="entry name" value="DIPEPTIDE TRANSPORT ATP-BINDING PROTEIN DPPD"/>
    <property type="match status" value="1"/>
</dbReference>
<dbReference type="InterPro" id="IPR027417">
    <property type="entry name" value="P-loop_NTPase"/>
</dbReference>
<dbReference type="STRING" id="341036.SAMN05660649_02309"/>
<dbReference type="Pfam" id="PF00005">
    <property type="entry name" value="ABC_tran"/>
    <property type="match status" value="1"/>
</dbReference>
<comment type="subcellular location">
    <subcellularLocation>
        <location evidence="1">Cell membrane</location>
        <topology evidence="1">Peripheral membrane protein</topology>
    </subcellularLocation>
</comment>
<accession>A0A1I2TSG7</accession>
<feature type="domain" description="ABC transporter" evidence="8">
    <location>
        <begin position="6"/>
        <end position="257"/>
    </location>
</feature>